<evidence type="ECO:0008006" key="4">
    <source>
        <dbReference type="Google" id="ProtNLM"/>
    </source>
</evidence>
<dbReference type="PANTHER" id="PTHR34311:SF1">
    <property type="entry name" value="NEMATODE SPECIFIC PEPTIDE FAMILY-RELATED"/>
    <property type="match status" value="1"/>
</dbReference>
<proteinExistence type="predicted"/>
<evidence type="ECO:0000313" key="2">
    <source>
        <dbReference type="EMBL" id="EGT39298.1"/>
    </source>
</evidence>
<keyword evidence="1" id="KW-0732">Signal</keyword>
<dbReference type="eggNOG" id="ENOG502TKUV">
    <property type="taxonomic scope" value="Eukaryota"/>
</dbReference>
<dbReference type="AlphaFoldDB" id="G0NWX9"/>
<dbReference type="OrthoDB" id="5804428at2759"/>
<feature type="chain" id="PRO_5003405914" description="DUF19 domain-containing protein" evidence="1">
    <location>
        <begin position="18"/>
        <end position="250"/>
    </location>
</feature>
<accession>G0NWX9</accession>
<keyword evidence="3" id="KW-1185">Reference proteome</keyword>
<dbReference type="OMA" id="INNETIC"/>
<protein>
    <recommendedName>
        <fullName evidence="4">DUF19 domain-containing protein</fullName>
    </recommendedName>
</protein>
<feature type="signal peptide" evidence="1">
    <location>
        <begin position="1"/>
        <end position="17"/>
    </location>
</feature>
<dbReference type="InParanoid" id="G0NWX9"/>
<reference evidence="3" key="1">
    <citation type="submission" date="2011-07" db="EMBL/GenBank/DDBJ databases">
        <authorList>
            <consortium name="Caenorhabditis brenneri Sequencing and Analysis Consortium"/>
            <person name="Wilson R.K."/>
        </authorList>
    </citation>
    <scope>NUCLEOTIDE SEQUENCE [LARGE SCALE GENOMIC DNA]</scope>
    <source>
        <strain evidence="3">PB2801</strain>
    </source>
</reference>
<evidence type="ECO:0000256" key="1">
    <source>
        <dbReference type="SAM" id="SignalP"/>
    </source>
</evidence>
<evidence type="ECO:0000313" key="3">
    <source>
        <dbReference type="Proteomes" id="UP000008068"/>
    </source>
</evidence>
<dbReference type="Proteomes" id="UP000008068">
    <property type="component" value="Unassembled WGS sequence"/>
</dbReference>
<dbReference type="EMBL" id="GL379967">
    <property type="protein sequence ID" value="EGT39298.1"/>
    <property type="molecule type" value="Genomic_DNA"/>
</dbReference>
<gene>
    <name evidence="2" type="ORF">CAEBREN_07716</name>
</gene>
<organism evidence="3">
    <name type="scientific">Caenorhabditis brenneri</name>
    <name type="common">Nematode worm</name>
    <dbReference type="NCBI Taxonomy" id="135651"/>
    <lineage>
        <taxon>Eukaryota</taxon>
        <taxon>Metazoa</taxon>
        <taxon>Ecdysozoa</taxon>
        <taxon>Nematoda</taxon>
        <taxon>Chromadorea</taxon>
        <taxon>Rhabditida</taxon>
        <taxon>Rhabditina</taxon>
        <taxon>Rhabditomorpha</taxon>
        <taxon>Rhabditoidea</taxon>
        <taxon>Rhabditidae</taxon>
        <taxon>Peloderinae</taxon>
        <taxon>Caenorhabditis</taxon>
    </lineage>
</organism>
<dbReference type="PANTHER" id="PTHR34311">
    <property type="entry name" value="PROTEIN CBG21698-RELATED"/>
    <property type="match status" value="1"/>
</dbReference>
<sequence>MRSGVIALLVFVAISRSDFLLPFQLSDDLINYTAQLEQPINNETICQFTQLNFCQNAFNNYLGINTSLTYRDGSNLFNSIQSLLNMNVTEFNKVCQARTNFYHCLGQSYYACMNLHTRLENDAANAFDYVRSFRGLEWICGGGFRESVGQYDCLEGIPTTNTYQSCINYFHQTVSTGNFCPFIQLTGDCLNDGYKSVCGDNAVCFSIFLHYSNLISRLVIMDVRASVTSSTGLAQDSSAQGEINKFRKVL</sequence>
<name>G0NWX9_CAEBE</name>
<dbReference type="HOGENOM" id="CLU_097286_0_0_1"/>